<evidence type="ECO:0000313" key="1">
    <source>
        <dbReference type="EMBL" id="PIK90567.1"/>
    </source>
</evidence>
<evidence type="ECO:0000313" key="2">
    <source>
        <dbReference type="Proteomes" id="UP000229713"/>
    </source>
</evidence>
<name>A0A1Y6GKF4_RAOOR</name>
<dbReference type="EMBL" id="NKYI01000011">
    <property type="protein sequence ID" value="PIK90567.1"/>
    <property type="molecule type" value="Genomic_DNA"/>
</dbReference>
<proteinExistence type="predicted"/>
<organism evidence="1 2">
    <name type="scientific">Raoultella ornithinolytica</name>
    <name type="common">Klebsiella ornithinolytica</name>
    <dbReference type="NCBI Taxonomy" id="54291"/>
    <lineage>
        <taxon>Bacteria</taxon>
        <taxon>Pseudomonadati</taxon>
        <taxon>Pseudomonadota</taxon>
        <taxon>Gammaproteobacteria</taxon>
        <taxon>Enterobacterales</taxon>
        <taxon>Enterobacteriaceae</taxon>
        <taxon>Klebsiella/Raoultella group</taxon>
        <taxon>Raoultella</taxon>
    </lineage>
</organism>
<dbReference type="AlphaFoldDB" id="A0A1Y6GKF4"/>
<dbReference type="Proteomes" id="UP000229713">
    <property type="component" value="Unassembled WGS sequence"/>
</dbReference>
<reference evidence="1 2" key="1">
    <citation type="submission" date="2017-07" db="EMBL/GenBank/DDBJ databases">
        <title>Raoultella ornithinolytica strain HH3 draft genome.</title>
        <authorList>
            <person name="Duceppe M.-O."/>
            <person name="Huang H."/>
            <person name="Phipps-Todd B."/>
        </authorList>
    </citation>
    <scope>NUCLEOTIDE SEQUENCE [LARGE SCALE GENOMIC DNA]</scope>
    <source>
        <strain evidence="1 2">HH3</strain>
    </source>
</reference>
<sequence length="30" mass="3485">MQKLTFRESLALTCAFVVVVAFVHQWVLTF</sequence>
<gene>
    <name evidence="1" type="ORF">CFY86_07405</name>
</gene>
<comment type="caution">
    <text evidence="1">The sequence shown here is derived from an EMBL/GenBank/DDBJ whole genome shotgun (WGS) entry which is preliminary data.</text>
</comment>
<accession>A0A1Y6GKF4</accession>
<protein>
    <submittedName>
        <fullName evidence="1">Uncharacterized protein</fullName>
    </submittedName>
</protein>